<proteinExistence type="inferred from homology"/>
<keyword evidence="3" id="KW-0813">Transport</keyword>
<feature type="transmembrane region" description="Helical" evidence="8">
    <location>
        <begin position="42"/>
        <end position="60"/>
    </location>
</feature>
<evidence type="ECO:0000259" key="9">
    <source>
        <dbReference type="Pfam" id="PF01545"/>
    </source>
</evidence>
<feature type="transmembrane region" description="Helical" evidence="8">
    <location>
        <begin position="114"/>
        <end position="136"/>
    </location>
</feature>
<dbReference type="PANTHER" id="PTHR43840">
    <property type="entry name" value="MITOCHONDRIAL METAL TRANSPORTER 1-RELATED"/>
    <property type="match status" value="1"/>
</dbReference>
<dbReference type="Pfam" id="PF01545">
    <property type="entry name" value="Cation_efflux"/>
    <property type="match status" value="1"/>
</dbReference>
<dbReference type="Pfam" id="PF16916">
    <property type="entry name" value="ZT_dimer"/>
    <property type="match status" value="1"/>
</dbReference>
<dbReference type="EMBL" id="SORZ01000002">
    <property type="protein sequence ID" value="TPW34307.1"/>
    <property type="molecule type" value="Genomic_DNA"/>
</dbReference>
<keyword evidence="4 8" id="KW-0812">Transmembrane</keyword>
<dbReference type="NCBIfam" id="TIGR01297">
    <property type="entry name" value="CDF"/>
    <property type="match status" value="1"/>
</dbReference>
<feature type="transmembrane region" description="Helical" evidence="8">
    <location>
        <begin position="157"/>
        <end position="176"/>
    </location>
</feature>
<protein>
    <submittedName>
        <fullName evidence="11">Cation transporter</fullName>
    </submittedName>
</protein>
<dbReference type="InterPro" id="IPR002524">
    <property type="entry name" value="Cation_efflux"/>
</dbReference>
<dbReference type="InterPro" id="IPR058533">
    <property type="entry name" value="Cation_efflux_TM"/>
</dbReference>
<evidence type="ECO:0000256" key="2">
    <source>
        <dbReference type="ARBA" id="ARBA00008114"/>
    </source>
</evidence>
<feature type="domain" description="Cation efflux protein cytoplasmic" evidence="10">
    <location>
        <begin position="211"/>
        <end position="288"/>
    </location>
</feature>
<evidence type="ECO:0000256" key="7">
    <source>
        <dbReference type="SAM" id="MobiDB-lite"/>
    </source>
</evidence>
<feature type="transmembrane region" description="Helical" evidence="8">
    <location>
        <begin position="80"/>
        <end position="102"/>
    </location>
</feature>
<dbReference type="GO" id="GO:0006882">
    <property type="term" value="P:intracellular zinc ion homeostasis"/>
    <property type="evidence" value="ECO:0007669"/>
    <property type="project" value="TreeGrafter"/>
</dbReference>
<dbReference type="Gene3D" id="1.20.1510.10">
    <property type="entry name" value="Cation efflux protein transmembrane domain"/>
    <property type="match status" value="1"/>
</dbReference>
<dbReference type="GO" id="GO:0015341">
    <property type="term" value="F:zinc efflux antiporter activity"/>
    <property type="evidence" value="ECO:0007669"/>
    <property type="project" value="TreeGrafter"/>
</dbReference>
<dbReference type="InterPro" id="IPR036837">
    <property type="entry name" value="Cation_efflux_CTD_sf"/>
</dbReference>
<keyword evidence="5 8" id="KW-1133">Transmembrane helix</keyword>
<name>A0A506ULT6_9PROT</name>
<accession>A0A506ULT6</accession>
<dbReference type="InterPro" id="IPR050291">
    <property type="entry name" value="CDF_Transporter"/>
</dbReference>
<feature type="compositionally biased region" description="Polar residues" evidence="7">
    <location>
        <begin position="316"/>
        <end position="325"/>
    </location>
</feature>
<dbReference type="InterPro" id="IPR027470">
    <property type="entry name" value="Cation_efflux_CTD"/>
</dbReference>
<dbReference type="RefSeq" id="WP_165600915.1">
    <property type="nucleotide sequence ID" value="NZ_SORZ01000002.1"/>
</dbReference>
<evidence type="ECO:0000256" key="5">
    <source>
        <dbReference type="ARBA" id="ARBA00022989"/>
    </source>
</evidence>
<dbReference type="InterPro" id="IPR027469">
    <property type="entry name" value="Cation_efflux_TMD_sf"/>
</dbReference>
<dbReference type="PANTHER" id="PTHR43840:SF15">
    <property type="entry name" value="MITOCHONDRIAL METAL TRANSPORTER 1-RELATED"/>
    <property type="match status" value="1"/>
</dbReference>
<dbReference type="GO" id="GO:0005886">
    <property type="term" value="C:plasma membrane"/>
    <property type="evidence" value="ECO:0007669"/>
    <property type="project" value="TreeGrafter"/>
</dbReference>
<evidence type="ECO:0000313" key="12">
    <source>
        <dbReference type="Proteomes" id="UP000315037"/>
    </source>
</evidence>
<sequence>MTSRAMNLRLRIARLSILVSLVVLAVKYSAYAVTGSGALLSDAVETLLNVIAAFGTLWAVAWARRPADDDHPYGHGKAEYLWSIIEGTLVILTALVILFIAANDLRHPHPLHTAALGVALNGAAGVINWVWAQILLRSGRRHNSRALITSGAHVMSDVWASVALVVGVAAIPLTGWLWLDPLLSTAVALNVLWSGFGMVRESMPSLLDAAPDPQEKERVWQTIEAHGAGAIEAHDLRMRKVGGEAFLDFHLVVPEHMQVIEAHEICNRIERALRQQLGRATISIHIEPPHRSKHDLPPAPRPDRPSWRREYRLLTPQLQAPSDRH</sequence>
<dbReference type="Proteomes" id="UP000315037">
    <property type="component" value="Unassembled WGS sequence"/>
</dbReference>
<gene>
    <name evidence="11" type="ORF">E3202_07365</name>
</gene>
<feature type="domain" description="Cation efflux protein transmembrane" evidence="9">
    <location>
        <begin position="15"/>
        <end position="207"/>
    </location>
</feature>
<feature type="region of interest" description="Disordered" evidence="7">
    <location>
        <begin position="288"/>
        <end position="325"/>
    </location>
</feature>
<keyword evidence="6 8" id="KW-0472">Membrane</keyword>
<comment type="caution">
    <text evidence="11">The sequence shown here is derived from an EMBL/GenBank/DDBJ whole genome shotgun (WGS) entry which is preliminary data.</text>
</comment>
<keyword evidence="12" id="KW-1185">Reference proteome</keyword>
<evidence type="ECO:0000256" key="3">
    <source>
        <dbReference type="ARBA" id="ARBA00022448"/>
    </source>
</evidence>
<evidence type="ECO:0000256" key="6">
    <source>
        <dbReference type="ARBA" id="ARBA00023136"/>
    </source>
</evidence>
<dbReference type="AlphaFoldDB" id="A0A506ULT6"/>
<comment type="similarity">
    <text evidence="2">Belongs to the cation diffusion facilitator (CDF) transporter (TC 2.A.4) family.</text>
</comment>
<organism evidence="11 12">
    <name type="scientific">Oecophyllibacter saccharovorans</name>
    <dbReference type="NCBI Taxonomy" id="2558360"/>
    <lineage>
        <taxon>Bacteria</taxon>
        <taxon>Pseudomonadati</taxon>
        <taxon>Pseudomonadota</taxon>
        <taxon>Alphaproteobacteria</taxon>
        <taxon>Acetobacterales</taxon>
        <taxon>Acetobacteraceae</taxon>
        <taxon>Oecophyllibacter</taxon>
    </lineage>
</organism>
<feature type="compositionally biased region" description="Basic and acidic residues" evidence="7">
    <location>
        <begin position="288"/>
        <end position="312"/>
    </location>
</feature>
<evidence type="ECO:0000313" key="11">
    <source>
        <dbReference type="EMBL" id="TPW34307.1"/>
    </source>
</evidence>
<dbReference type="SUPFAM" id="SSF160240">
    <property type="entry name" value="Cation efflux protein cytoplasmic domain-like"/>
    <property type="match status" value="1"/>
</dbReference>
<dbReference type="GO" id="GO:0015086">
    <property type="term" value="F:cadmium ion transmembrane transporter activity"/>
    <property type="evidence" value="ECO:0007669"/>
    <property type="project" value="TreeGrafter"/>
</dbReference>
<evidence type="ECO:0000256" key="8">
    <source>
        <dbReference type="SAM" id="Phobius"/>
    </source>
</evidence>
<dbReference type="Gene3D" id="3.30.70.1350">
    <property type="entry name" value="Cation efflux protein, cytoplasmic domain"/>
    <property type="match status" value="1"/>
</dbReference>
<comment type="subcellular location">
    <subcellularLocation>
        <location evidence="1">Membrane</location>
        <topology evidence="1">Multi-pass membrane protein</topology>
    </subcellularLocation>
</comment>
<evidence type="ECO:0000256" key="4">
    <source>
        <dbReference type="ARBA" id="ARBA00022692"/>
    </source>
</evidence>
<evidence type="ECO:0000256" key="1">
    <source>
        <dbReference type="ARBA" id="ARBA00004141"/>
    </source>
</evidence>
<dbReference type="GO" id="GO:0015093">
    <property type="term" value="F:ferrous iron transmembrane transporter activity"/>
    <property type="evidence" value="ECO:0007669"/>
    <property type="project" value="TreeGrafter"/>
</dbReference>
<reference evidence="11 12" key="1">
    <citation type="submission" date="2019-03" db="EMBL/GenBank/DDBJ databases">
        <title>The complete genome sequence of Neokomagataea sp. Jb2 NBRC113641.</title>
        <authorList>
            <person name="Chua K.-O."/>
            <person name="Chan K.-G."/>
            <person name="See-Too W.-S."/>
        </authorList>
    </citation>
    <scope>NUCLEOTIDE SEQUENCE [LARGE SCALE GENOMIC DNA]</scope>
    <source>
        <strain evidence="11 12">Jb2</strain>
    </source>
</reference>
<evidence type="ECO:0000259" key="10">
    <source>
        <dbReference type="Pfam" id="PF16916"/>
    </source>
</evidence>
<dbReference type="SUPFAM" id="SSF161111">
    <property type="entry name" value="Cation efflux protein transmembrane domain-like"/>
    <property type="match status" value="1"/>
</dbReference>